<evidence type="ECO:0000313" key="1">
    <source>
        <dbReference type="EMBL" id="KAJ4975176.1"/>
    </source>
</evidence>
<dbReference type="OrthoDB" id="1726137at2759"/>
<dbReference type="AlphaFoldDB" id="A0A9Q0KR49"/>
<accession>A0A9Q0KR49</accession>
<gene>
    <name evidence="1" type="ORF">NE237_000282</name>
</gene>
<name>A0A9Q0KR49_9MAGN</name>
<comment type="caution">
    <text evidence="1">The sequence shown here is derived from an EMBL/GenBank/DDBJ whole genome shotgun (WGS) entry which is preliminary data.</text>
</comment>
<reference evidence="1" key="1">
    <citation type="journal article" date="2023" name="Plant J.">
        <title>The genome of the king protea, Protea cynaroides.</title>
        <authorList>
            <person name="Chang J."/>
            <person name="Duong T.A."/>
            <person name="Schoeman C."/>
            <person name="Ma X."/>
            <person name="Roodt D."/>
            <person name="Barker N."/>
            <person name="Li Z."/>
            <person name="Van de Peer Y."/>
            <person name="Mizrachi E."/>
        </authorList>
    </citation>
    <scope>NUCLEOTIDE SEQUENCE</scope>
    <source>
        <tissue evidence="1">Young leaves</tissue>
    </source>
</reference>
<dbReference type="Proteomes" id="UP001141806">
    <property type="component" value="Unassembled WGS sequence"/>
</dbReference>
<keyword evidence="2" id="KW-1185">Reference proteome</keyword>
<proteinExistence type="predicted"/>
<evidence type="ECO:0000313" key="2">
    <source>
        <dbReference type="Proteomes" id="UP001141806"/>
    </source>
</evidence>
<sequence>MMRSRLILLLGRKKVLSSLSDLKYSSAVAKESFLPTMVVNWALGAFWMVLDSQLRDFLIHFQGISCCPFQRKNGCLSLRNISSPPENRRVSRGMSIEDFKFIFAGWNMHTGCGEEHLGLIGWWMVKSGLEEPASEYIQSEYIQDILDHHILATATVLSIGSLCCVTKIKLGIHPAV</sequence>
<protein>
    <submittedName>
        <fullName evidence="1">Uncharacterized protein</fullName>
    </submittedName>
</protein>
<organism evidence="1 2">
    <name type="scientific">Protea cynaroides</name>
    <dbReference type="NCBI Taxonomy" id="273540"/>
    <lineage>
        <taxon>Eukaryota</taxon>
        <taxon>Viridiplantae</taxon>
        <taxon>Streptophyta</taxon>
        <taxon>Embryophyta</taxon>
        <taxon>Tracheophyta</taxon>
        <taxon>Spermatophyta</taxon>
        <taxon>Magnoliopsida</taxon>
        <taxon>Proteales</taxon>
        <taxon>Proteaceae</taxon>
        <taxon>Protea</taxon>
    </lineage>
</organism>
<dbReference type="EMBL" id="JAMYWD010000003">
    <property type="protein sequence ID" value="KAJ4975176.1"/>
    <property type="molecule type" value="Genomic_DNA"/>
</dbReference>